<dbReference type="OrthoDB" id="10547478at2759"/>
<accession>A0A8S1UY28</accession>
<evidence type="ECO:0000313" key="2">
    <source>
        <dbReference type="Proteomes" id="UP000683925"/>
    </source>
</evidence>
<protein>
    <submittedName>
        <fullName evidence="1">Uncharacterized protein</fullName>
    </submittedName>
</protein>
<gene>
    <name evidence="1" type="ORF">POCTA_138.1.T0540269</name>
</gene>
<dbReference type="AlphaFoldDB" id="A0A8S1UY28"/>
<dbReference type="EMBL" id="CAJJDP010000054">
    <property type="protein sequence ID" value="CAD8170048.1"/>
    <property type="molecule type" value="Genomic_DNA"/>
</dbReference>
<evidence type="ECO:0000313" key="1">
    <source>
        <dbReference type="EMBL" id="CAD8170048.1"/>
    </source>
</evidence>
<organism evidence="1 2">
    <name type="scientific">Paramecium octaurelia</name>
    <dbReference type="NCBI Taxonomy" id="43137"/>
    <lineage>
        <taxon>Eukaryota</taxon>
        <taxon>Sar</taxon>
        <taxon>Alveolata</taxon>
        <taxon>Ciliophora</taxon>
        <taxon>Intramacronucleata</taxon>
        <taxon>Oligohymenophorea</taxon>
        <taxon>Peniculida</taxon>
        <taxon>Parameciidae</taxon>
        <taxon>Paramecium</taxon>
    </lineage>
</organism>
<dbReference type="Proteomes" id="UP000683925">
    <property type="component" value="Unassembled WGS sequence"/>
</dbReference>
<name>A0A8S1UY28_PAROT</name>
<proteinExistence type="predicted"/>
<sequence>MLQINTQTLLAIALFQVLQPKFHKIQLQSIVILNKFVSKPNKIKIQGHQ</sequence>
<reference evidence="1" key="1">
    <citation type="submission" date="2021-01" db="EMBL/GenBank/DDBJ databases">
        <authorList>
            <consortium name="Genoscope - CEA"/>
            <person name="William W."/>
        </authorList>
    </citation>
    <scope>NUCLEOTIDE SEQUENCE</scope>
</reference>
<comment type="caution">
    <text evidence="1">The sequence shown here is derived from an EMBL/GenBank/DDBJ whole genome shotgun (WGS) entry which is preliminary data.</text>
</comment>
<keyword evidence="2" id="KW-1185">Reference proteome</keyword>